<feature type="transmembrane region" description="Helical" evidence="7">
    <location>
        <begin position="6"/>
        <end position="29"/>
    </location>
</feature>
<dbReference type="PANTHER" id="PTHR15601">
    <property type="entry name" value="STRESS ASSOCIATED ENDOPLASMIC RETICULUM PROTEIN SERP1/RAMP4"/>
    <property type="match status" value="1"/>
</dbReference>
<dbReference type="AlphaFoldDB" id="A0A7R9ZST9"/>
<proteinExistence type="inferred from homology"/>
<keyword evidence="8" id="KW-0732">Signal</keyword>
<evidence type="ECO:0000256" key="1">
    <source>
        <dbReference type="ARBA" id="ARBA00004389"/>
    </source>
</evidence>
<evidence type="ECO:0000256" key="8">
    <source>
        <dbReference type="SAM" id="SignalP"/>
    </source>
</evidence>
<dbReference type="InterPro" id="IPR010580">
    <property type="entry name" value="ER_stress-assoc"/>
</dbReference>
<comment type="subcellular location">
    <subcellularLocation>
        <location evidence="1">Endoplasmic reticulum membrane</location>
        <topology evidence="1">Single-pass membrane protein</topology>
    </subcellularLocation>
</comment>
<feature type="signal peptide" evidence="8">
    <location>
        <begin position="1"/>
        <end position="16"/>
    </location>
</feature>
<evidence type="ECO:0000256" key="2">
    <source>
        <dbReference type="ARBA" id="ARBA00005500"/>
    </source>
</evidence>
<gene>
    <name evidence="9" type="ORF">CAUS1442_LOCUS14853</name>
</gene>
<comment type="similarity">
    <text evidence="2">Belongs to the RAMP4 family.</text>
</comment>
<sequence>MRPCTWMVLDLLLALAARPFTFTFGIYALTHSFDCQRLRCANGYRMRQPLPRNIRNRNKKFDENITKRGNVPVGRAADHEEESPISKTLIIFFLVVVVGSSLVQVLNLFRTAVPSLQ</sequence>
<dbReference type="GO" id="GO:0030968">
    <property type="term" value="P:endoplasmic reticulum unfolded protein response"/>
    <property type="evidence" value="ECO:0007669"/>
    <property type="project" value="TreeGrafter"/>
</dbReference>
<protein>
    <recommendedName>
        <fullName evidence="10">Stress-associated endoplasmic reticulum protein</fullName>
    </recommendedName>
</protein>
<dbReference type="PANTHER" id="PTHR15601:SF0">
    <property type="entry name" value="GEO09675P1"/>
    <property type="match status" value="1"/>
</dbReference>
<evidence type="ECO:0000256" key="7">
    <source>
        <dbReference type="SAM" id="Phobius"/>
    </source>
</evidence>
<feature type="chain" id="PRO_5031386799" description="Stress-associated endoplasmic reticulum protein" evidence="8">
    <location>
        <begin position="17"/>
        <end position="117"/>
    </location>
</feature>
<name>A0A7R9ZST9_9STRA</name>
<evidence type="ECO:0000256" key="3">
    <source>
        <dbReference type="ARBA" id="ARBA00022692"/>
    </source>
</evidence>
<evidence type="ECO:0000256" key="4">
    <source>
        <dbReference type="ARBA" id="ARBA00022824"/>
    </source>
</evidence>
<evidence type="ECO:0000313" key="9">
    <source>
        <dbReference type="EMBL" id="CAD8342718.1"/>
    </source>
</evidence>
<accession>A0A7R9ZST9</accession>
<keyword evidence="4" id="KW-0256">Endoplasmic reticulum</keyword>
<keyword evidence="6 7" id="KW-0472">Membrane</keyword>
<organism evidence="9">
    <name type="scientific">Craspedostauros australis</name>
    <dbReference type="NCBI Taxonomy" id="1486917"/>
    <lineage>
        <taxon>Eukaryota</taxon>
        <taxon>Sar</taxon>
        <taxon>Stramenopiles</taxon>
        <taxon>Ochrophyta</taxon>
        <taxon>Bacillariophyta</taxon>
        <taxon>Bacillariophyceae</taxon>
        <taxon>Bacillariophycidae</taxon>
        <taxon>Naviculales</taxon>
        <taxon>Naviculaceae</taxon>
        <taxon>Craspedostauros</taxon>
    </lineage>
</organism>
<keyword evidence="5 7" id="KW-1133">Transmembrane helix</keyword>
<dbReference type="Pfam" id="PF06624">
    <property type="entry name" value="RAMP4"/>
    <property type="match status" value="1"/>
</dbReference>
<evidence type="ECO:0000256" key="6">
    <source>
        <dbReference type="ARBA" id="ARBA00023136"/>
    </source>
</evidence>
<evidence type="ECO:0008006" key="10">
    <source>
        <dbReference type="Google" id="ProtNLM"/>
    </source>
</evidence>
<dbReference type="EMBL" id="HBEF01024062">
    <property type="protein sequence ID" value="CAD8342718.1"/>
    <property type="molecule type" value="Transcribed_RNA"/>
</dbReference>
<evidence type="ECO:0000256" key="5">
    <source>
        <dbReference type="ARBA" id="ARBA00022989"/>
    </source>
</evidence>
<reference evidence="9" key="1">
    <citation type="submission" date="2021-01" db="EMBL/GenBank/DDBJ databases">
        <authorList>
            <person name="Corre E."/>
            <person name="Pelletier E."/>
            <person name="Niang G."/>
            <person name="Scheremetjew M."/>
            <person name="Finn R."/>
            <person name="Kale V."/>
            <person name="Holt S."/>
            <person name="Cochrane G."/>
            <person name="Meng A."/>
            <person name="Brown T."/>
            <person name="Cohen L."/>
        </authorList>
    </citation>
    <scope>NUCLEOTIDE SEQUENCE</scope>
    <source>
        <strain evidence="9">CCMP3328</strain>
    </source>
</reference>
<keyword evidence="3 7" id="KW-0812">Transmembrane</keyword>
<dbReference type="GO" id="GO:0005789">
    <property type="term" value="C:endoplasmic reticulum membrane"/>
    <property type="evidence" value="ECO:0007669"/>
    <property type="project" value="UniProtKB-SubCell"/>
</dbReference>
<feature type="transmembrane region" description="Helical" evidence="7">
    <location>
        <begin position="89"/>
        <end position="109"/>
    </location>
</feature>